<protein>
    <submittedName>
        <fullName evidence="1">Uncharacterized protein</fullName>
    </submittedName>
</protein>
<name>A0A397Q2K8_9HYPH</name>
<dbReference type="AlphaFoldDB" id="A0A397Q2K8"/>
<evidence type="ECO:0000313" key="2">
    <source>
        <dbReference type="Proteomes" id="UP000266273"/>
    </source>
</evidence>
<keyword evidence="2" id="KW-1185">Reference proteome</keyword>
<reference evidence="1 2" key="1">
    <citation type="submission" date="2018-08" db="EMBL/GenBank/DDBJ databases">
        <title>Genomic Encyclopedia of Archaeal and Bacterial Type Strains, Phase II (KMG-II): from individual species to whole genera.</title>
        <authorList>
            <person name="Goeker M."/>
        </authorList>
    </citation>
    <scope>NUCLEOTIDE SEQUENCE [LARGE SCALE GENOMIC DNA]</scope>
    <source>
        <strain evidence="1 2">DSM 5002</strain>
    </source>
</reference>
<dbReference type="Proteomes" id="UP000266273">
    <property type="component" value="Unassembled WGS sequence"/>
</dbReference>
<organism evidence="1 2">
    <name type="scientific">Dichotomicrobium thermohalophilum</name>
    <dbReference type="NCBI Taxonomy" id="933063"/>
    <lineage>
        <taxon>Bacteria</taxon>
        <taxon>Pseudomonadati</taxon>
        <taxon>Pseudomonadota</taxon>
        <taxon>Alphaproteobacteria</taxon>
        <taxon>Hyphomicrobiales</taxon>
        <taxon>Hyphomicrobiaceae</taxon>
        <taxon>Dichotomicrobium</taxon>
    </lineage>
</organism>
<accession>A0A397Q2K8</accession>
<sequence length="50" mass="5722">MRLLVPPDIILASFSMPRKVNVCRTGINRNLFESMLRGKAYNFLKNAIVL</sequence>
<gene>
    <name evidence="1" type="ORF">BXY53_0226</name>
</gene>
<evidence type="ECO:0000313" key="1">
    <source>
        <dbReference type="EMBL" id="RIA55173.1"/>
    </source>
</evidence>
<dbReference type="EMBL" id="QXDF01000001">
    <property type="protein sequence ID" value="RIA55173.1"/>
    <property type="molecule type" value="Genomic_DNA"/>
</dbReference>
<comment type="caution">
    <text evidence="1">The sequence shown here is derived from an EMBL/GenBank/DDBJ whole genome shotgun (WGS) entry which is preliminary data.</text>
</comment>
<proteinExistence type="predicted"/>